<dbReference type="OrthoDB" id="2532955at2759"/>
<name>A0A7D5UXT5_9HYPO</name>
<proteinExistence type="predicted"/>
<keyword evidence="2" id="KW-1185">Reference proteome</keyword>
<sequence length="282" mass="31433">MSHQQRLLFYKGVHARRQKFYVVYGLNSPYLKKGLEMNCSWDGLVGCFLTESNVVSHPDRTVSLAGKAVGDLMIINSPPTFKLEHLPEHFFEFYSTSGLFGKQGAAPDWAISHFRSINRVLSTYSAIPLTVSTLRKVNILWACESYVDERFKPELDDPEVSGPNIASPWKLNPPPLPKPDFKQVLAGKPDENWLPSHHTGDLAPVTGKLPPLRTRTDYPVQGFTDGWNTFVGGTGSTQDYNAYSAKVREWCDKNPAVPAVISHTLKDSMSAKTLDSTIAMSF</sequence>
<dbReference type="InterPro" id="IPR029058">
    <property type="entry name" value="AB_hydrolase_fold"/>
</dbReference>
<dbReference type="Gene3D" id="3.40.50.1820">
    <property type="entry name" value="alpha/beta hydrolase"/>
    <property type="match status" value="1"/>
</dbReference>
<dbReference type="GeneID" id="90967571"/>
<dbReference type="Proteomes" id="UP000510686">
    <property type="component" value="Chromosome 2"/>
</dbReference>
<dbReference type="EMBL" id="CP058933">
    <property type="protein sequence ID" value="QLI68352.1"/>
    <property type="molecule type" value="Genomic_DNA"/>
</dbReference>
<evidence type="ECO:0000313" key="1">
    <source>
        <dbReference type="EMBL" id="QLI68352.1"/>
    </source>
</evidence>
<reference evidence="1 2" key="1">
    <citation type="submission" date="2020-07" db="EMBL/GenBank/DDBJ databases">
        <title>Telomere length de novo assembly of all 7 chromosomes of the fungus, Metarhizium brunneum, using a novel assembly pipeline.</title>
        <authorList>
            <person name="Saud z."/>
            <person name="Kortsinoglou A."/>
            <person name="Kouvelis V.N."/>
            <person name="Butt T.M."/>
        </authorList>
    </citation>
    <scope>NUCLEOTIDE SEQUENCE [LARGE SCALE GENOMIC DNA]</scope>
    <source>
        <strain evidence="1 2">4556</strain>
    </source>
</reference>
<accession>A0A7D5UXT5</accession>
<gene>
    <name evidence="1" type="primary">pks27_1</name>
    <name evidence="1" type="ORF">G6M90_00g030070</name>
</gene>
<dbReference type="AlphaFoldDB" id="A0A7D5UXT5"/>
<organism evidence="1 2">
    <name type="scientific">Metarhizium brunneum</name>
    <dbReference type="NCBI Taxonomy" id="500148"/>
    <lineage>
        <taxon>Eukaryota</taxon>
        <taxon>Fungi</taxon>
        <taxon>Dikarya</taxon>
        <taxon>Ascomycota</taxon>
        <taxon>Pezizomycotina</taxon>
        <taxon>Sordariomycetes</taxon>
        <taxon>Hypocreomycetidae</taxon>
        <taxon>Hypocreales</taxon>
        <taxon>Clavicipitaceae</taxon>
        <taxon>Metarhizium</taxon>
    </lineage>
</organism>
<dbReference type="RefSeq" id="XP_065986560.1">
    <property type="nucleotide sequence ID" value="XM_066130053.1"/>
</dbReference>
<protein>
    <submittedName>
        <fullName evidence="1">Non-reducing polyketide synthase pks27</fullName>
    </submittedName>
</protein>
<dbReference type="KEGG" id="mbrn:90967571"/>
<evidence type="ECO:0000313" key="2">
    <source>
        <dbReference type="Proteomes" id="UP000510686"/>
    </source>
</evidence>